<keyword evidence="2" id="KW-1185">Reference proteome</keyword>
<sequence>MANQINLPEENIDFKLKDFPIEHQGQAVIDLSVDLDYKEGINNSEYPDFTPIGESIINFLVEYPNETDFWEILNKNLVTQLLTEPIAVDDGTEYNLDEILDSLTVDIDIQPGSANIPTPRSSMVLGTIENEEINFNESFSFEIVDYEIEHQGQSVIDLSVDLDYKEGIGKDNPLEYPDFVPIRDFIDNFLINYPNETDFWEVLNKNLADSLLTEAIPTPFGIEYNLDEVLDAITVDIDVESNLPNLDISFGSTVTQTVDRSEPVTDKPLPKTVFGSSEADSFDTTISDEKQFLGENQILFAGAGNDNVDITFAPGGESSRVDLGSGDDVLFGGSKHQIIAGSGNDILFLGSGEGNNIVSGGSGSDQFWLVTDILDLPSKENTITDFIKNEDVIGFANTTLEFDDLKLTQDGSNTIINALGQDLTILLDTQVNDLSASDFAFV</sequence>
<dbReference type="AlphaFoldDB" id="A0A1Z4LJL2"/>
<organism evidence="1 2">
    <name type="scientific">Calothrix parasitica NIES-267</name>
    <dbReference type="NCBI Taxonomy" id="1973488"/>
    <lineage>
        <taxon>Bacteria</taxon>
        <taxon>Bacillati</taxon>
        <taxon>Cyanobacteriota</taxon>
        <taxon>Cyanophyceae</taxon>
        <taxon>Nostocales</taxon>
        <taxon>Calotrichaceae</taxon>
        <taxon>Calothrix</taxon>
    </lineage>
</organism>
<evidence type="ECO:0008006" key="3">
    <source>
        <dbReference type="Google" id="ProtNLM"/>
    </source>
</evidence>
<name>A0A1Z4LJL2_9CYAN</name>
<protein>
    <recommendedName>
        <fullName evidence="3">Hemolysin-type calcium-binding region</fullName>
    </recommendedName>
</protein>
<dbReference type="PRINTS" id="PR00313">
    <property type="entry name" value="CABNDNGRPT"/>
</dbReference>
<dbReference type="EMBL" id="AP018227">
    <property type="protein sequence ID" value="BAY81411.1"/>
    <property type="molecule type" value="Genomic_DNA"/>
</dbReference>
<gene>
    <name evidence="1" type="ORF">NIES267_08870</name>
</gene>
<evidence type="ECO:0000313" key="2">
    <source>
        <dbReference type="Proteomes" id="UP000218418"/>
    </source>
</evidence>
<evidence type="ECO:0000313" key="1">
    <source>
        <dbReference type="EMBL" id="BAY81411.1"/>
    </source>
</evidence>
<accession>A0A1Z4LJL2</accession>
<dbReference type="Proteomes" id="UP000218418">
    <property type="component" value="Chromosome"/>
</dbReference>
<dbReference type="Gene3D" id="2.150.10.10">
    <property type="entry name" value="Serralysin-like metalloprotease, C-terminal"/>
    <property type="match status" value="1"/>
</dbReference>
<dbReference type="InterPro" id="IPR011049">
    <property type="entry name" value="Serralysin-like_metalloprot_C"/>
</dbReference>
<dbReference type="OrthoDB" id="570067at2"/>
<reference evidence="1 2" key="1">
    <citation type="submission" date="2017-06" db="EMBL/GenBank/DDBJ databases">
        <title>Genome sequencing of cyanobaciteial culture collection at National Institute for Environmental Studies (NIES).</title>
        <authorList>
            <person name="Hirose Y."/>
            <person name="Shimura Y."/>
            <person name="Fujisawa T."/>
            <person name="Nakamura Y."/>
            <person name="Kawachi M."/>
        </authorList>
    </citation>
    <scope>NUCLEOTIDE SEQUENCE [LARGE SCALE GENOMIC DNA]</scope>
    <source>
        <strain evidence="1 2">NIES-267</strain>
    </source>
</reference>
<dbReference type="SUPFAM" id="SSF51120">
    <property type="entry name" value="beta-Roll"/>
    <property type="match status" value="1"/>
</dbReference>
<proteinExistence type="predicted"/>